<evidence type="ECO:0000313" key="4">
    <source>
        <dbReference type="Proteomes" id="UP000293154"/>
    </source>
</evidence>
<keyword evidence="4" id="KW-1185">Reference proteome</keyword>
<reference evidence="3 4" key="1">
    <citation type="submission" date="2019-03" db="EMBL/GenBank/DDBJ databases">
        <title>Pragia sp. nov. isolated from the gut tract of Carduelis flavirostris.</title>
        <authorList>
            <person name="Ge Y."/>
        </authorList>
    </citation>
    <scope>NUCLEOTIDE SEQUENCE [LARGE SCALE GENOMIC DNA]</scope>
    <source>
        <strain evidence="3 4">CF-458</strain>
    </source>
</reference>
<dbReference type="KEGG" id="prag:EKN56_18905"/>
<dbReference type="SUPFAM" id="SSF53271">
    <property type="entry name" value="PRTase-like"/>
    <property type="match status" value="1"/>
</dbReference>
<name>A0A411WQ10_9GAMM</name>
<evidence type="ECO:0000313" key="3">
    <source>
        <dbReference type="EMBL" id="QBH98277.1"/>
    </source>
</evidence>
<dbReference type="Gene3D" id="3.40.50.2020">
    <property type="match status" value="1"/>
</dbReference>
<organism evidence="3 4">
    <name type="scientific">Limnobaculum zhutongyuii</name>
    <dbReference type="NCBI Taxonomy" id="2498113"/>
    <lineage>
        <taxon>Bacteria</taxon>
        <taxon>Pseudomonadati</taxon>
        <taxon>Pseudomonadota</taxon>
        <taxon>Gammaproteobacteria</taxon>
        <taxon>Enterobacterales</taxon>
        <taxon>Budviciaceae</taxon>
        <taxon>Limnobaculum</taxon>
    </lineage>
</organism>
<dbReference type="InterPro" id="IPR051910">
    <property type="entry name" value="ComF/GntX_DNA_util-trans"/>
</dbReference>
<evidence type="ECO:0000256" key="1">
    <source>
        <dbReference type="ARBA" id="ARBA00008007"/>
    </source>
</evidence>
<gene>
    <name evidence="3" type="ORF">EKN56_18905</name>
</gene>
<dbReference type="OrthoDB" id="9793412at2"/>
<feature type="domain" description="Phosphoribosyltransferase" evidence="2">
    <location>
        <begin position="137"/>
        <end position="229"/>
    </location>
</feature>
<evidence type="ECO:0000259" key="2">
    <source>
        <dbReference type="Pfam" id="PF00156"/>
    </source>
</evidence>
<dbReference type="InterPro" id="IPR029057">
    <property type="entry name" value="PRTase-like"/>
</dbReference>
<protein>
    <recommendedName>
        <fullName evidence="2">Phosphoribosyltransferase domain-containing protein</fullName>
    </recommendedName>
</protein>
<sequence>MPFIDSLCWLCQRPLAIAQQGICSICLSLLPPLPNCCHRCGLPAEPLLPCCDECRRKPPAWSQLIAVSDYCYPVKHFITRLKFYGEDKYAPLLSRLLLLSWLNARRNRQLKRPQLLLTVPLHHTRHWKRGFNQTALIARRLARWVNVPYREDILIRQRATPPQQNLTAELRQHNLTNAFSCIGDIRGLHIALLDDIVTTGNTVAEITHLLLHHGAASVQIWCLCRTLKSEGK</sequence>
<accession>A0A411WQ10</accession>
<dbReference type="EMBL" id="CP034752">
    <property type="protein sequence ID" value="QBH98277.1"/>
    <property type="molecule type" value="Genomic_DNA"/>
</dbReference>
<dbReference type="Pfam" id="PF00156">
    <property type="entry name" value="Pribosyltran"/>
    <property type="match status" value="1"/>
</dbReference>
<dbReference type="RefSeq" id="WP_130593204.1">
    <property type="nucleotide sequence ID" value="NZ_CP034752.1"/>
</dbReference>
<dbReference type="PANTHER" id="PTHR47505:SF1">
    <property type="entry name" value="DNA UTILIZATION PROTEIN YHGH"/>
    <property type="match status" value="1"/>
</dbReference>
<comment type="similarity">
    <text evidence="1">Belongs to the ComF/GntX family.</text>
</comment>
<dbReference type="InterPro" id="IPR000836">
    <property type="entry name" value="PRTase_dom"/>
</dbReference>
<dbReference type="PANTHER" id="PTHR47505">
    <property type="entry name" value="DNA UTILIZATION PROTEIN YHGH"/>
    <property type="match status" value="1"/>
</dbReference>
<proteinExistence type="inferred from homology"/>
<dbReference type="Proteomes" id="UP000293154">
    <property type="component" value="Chromosome"/>
</dbReference>
<dbReference type="AlphaFoldDB" id="A0A411WQ10"/>
<dbReference type="CDD" id="cd06223">
    <property type="entry name" value="PRTases_typeI"/>
    <property type="match status" value="1"/>
</dbReference>